<gene>
    <name evidence="1" type="ORF">ACFQ08_19500</name>
</gene>
<comment type="caution">
    <text evidence="1">The sequence shown here is derived from an EMBL/GenBank/DDBJ whole genome shotgun (WGS) entry which is preliminary data.</text>
</comment>
<accession>A0ABW3DSA9</accession>
<dbReference type="Proteomes" id="UP001597024">
    <property type="component" value="Unassembled WGS sequence"/>
</dbReference>
<evidence type="ECO:0000313" key="2">
    <source>
        <dbReference type="Proteomes" id="UP001597024"/>
    </source>
</evidence>
<name>A0ABW3DSA9_9ACTN</name>
<reference evidence="2" key="1">
    <citation type="journal article" date="2019" name="Int. J. Syst. Evol. Microbiol.">
        <title>The Global Catalogue of Microorganisms (GCM) 10K type strain sequencing project: providing services to taxonomists for standard genome sequencing and annotation.</title>
        <authorList>
            <consortium name="The Broad Institute Genomics Platform"/>
            <consortium name="The Broad Institute Genome Sequencing Center for Infectious Disease"/>
            <person name="Wu L."/>
            <person name="Ma J."/>
        </authorList>
    </citation>
    <scope>NUCLEOTIDE SEQUENCE [LARGE SCALE GENOMIC DNA]</scope>
    <source>
        <strain evidence="2">CCUG 62974</strain>
    </source>
</reference>
<evidence type="ECO:0000313" key="1">
    <source>
        <dbReference type="EMBL" id="MFD0886738.1"/>
    </source>
</evidence>
<feature type="non-terminal residue" evidence="1">
    <location>
        <position position="108"/>
    </location>
</feature>
<dbReference type="EMBL" id="JBHTHX010000701">
    <property type="protein sequence ID" value="MFD0886738.1"/>
    <property type="molecule type" value="Genomic_DNA"/>
</dbReference>
<organism evidence="1 2">
    <name type="scientific">Streptosporangium algeriense</name>
    <dbReference type="NCBI Taxonomy" id="1682748"/>
    <lineage>
        <taxon>Bacteria</taxon>
        <taxon>Bacillati</taxon>
        <taxon>Actinomycetota</taxon>
        <taxon>Actinomycetes</taxon>
        <taxon>Streptosporangiales</taxon>
        <taxon>Streptosporangiaceae</taxon>
        <taxon>Streptosporangium</taxon>
    </lineage>
</organism>
<sequence>MKNEVIADLTWVAEYWPDLIEARLPMSTPRPWRQTALDDEARAERDAQARLERVERSALSFGESPAPVDISVLQTALDLLVDADDLAAAAAEHLGLPPLPPPGPGDLD</sequence>
<keyword evidence="2" id="KW-1185">Reference proteome</keyword>
<protein>
    <submittedName>
        <fullName evidence="1">Uncharacterized protein</fullName>
    </submittedName>
</protein>
<proteinExistence type="predicted"/>